<gene>
    <name evidence="1" type="ORF">ACFQ2T_04965</name>
</gene>
<evidence type="ECO:0000313" key="1">
    <source>
        <dbReference type="EMBL" id="MFD1121844.1"/>
    </source>
</evidence>
<protein>
    <submittedName>
        <fullName evidence="1">Uncharacterized protein</fullName>
    </submittedName>
</protein>
<name>A0ABW3P7A7_9PROT</name>
<dbReference type="Proteomes" id="UP001597206">
    <property type="component" value="Unassembled WGS sequence"/>
</dbReference>
<comment type="caution">
    <text evidence="1">The sequence shown here is derived from an EMBL/GenBank/DDBJ whole genome shotgun (WGS) entry which is preliminary data.</text>
</comment>
<reference evidence="2" key="1">
    <citation type="journal article" date="2019" name="Int. J. Syst. Evol. Microbiol.">
        <title>The Global Catalogue of Microorganisms (GCM) 10K type strain sequencing project: providing services to taxonomists for standard genome sequencing and annotation.</title>
        <authorList>
            <consortium name="The Broad Institute Genomics Platform"/>
            <consortium name="The Broad Institute Genome Sequencing Center for Infectious Disease"/>
            <person name="Wu L."/>
            <person name="Ma J."/>
        </authorList>
    </citation>
    <scope>NUCLEOTIDE SEQUENCE [LARGE SCALE GENOMIC DNA]</scope>
    <source>
        <strain evidence="2">CCUG 58411</strain>
    </source>
</reference>
<dbReference type="EMBL" id="JBHTLN010000001">
    <property type="protein sequence ID" value="MFD1121844.1"/>
    <property type="molecule type" value="Genomic_DNA"/>
</dbReference>
<keyword evidence="2" id="KW-1185">Reference proteome</keyword>
<proteinExistence type="predicted"/>
<organism evidence="1 2">
    <name type="scientific">Methylophilus flavus</name>
    <dbReference type="NCBI Taxonomy" id="640084"/>
    <lineage>
        <taxon>Bacteria</taxon>
        <taxon>Pseudomonadati</taxon>
        <taxon>Pseudomonadota</taxon>
        <taxon>Betaproteobacteria</taxon>
        <taxon>Nitrosomonadales</taxon>
        <taxon>Methylophilaceae</taxon>
        <taxon>Methylophilus</taxon>
    </lineage>
</organism>
<accession>A0ABW3P7A7</accession>
<sequence>MALNYHLNEIKLAPVMAPITAVGPATIVPSLNEMKLHTASILKFHVGKENELRRQHFFVSYKGKDVVGYAIDSRELEHDSPAHIKNLIRNHIVDAMTEEFMRQLDVQRRGDDERIR</sequence>
<evidence type="ECO:0000313" key="2">
    <source>
        <dbReference type="Proteomes" id="UP001597206"/>
    </source>
</evidence>